<accession>A0A372ZYB7</accession>
<keyword evidence="7 8" id="KW-0472">Membrane</keyword>
<reference evidence="9 10" key="1">
    <citation type="submission" date="2018-08" db="EMBL/GenBank/DDBJ databases">
        <title>Diversity &amp; Physiological Properties of Lignin-Decomposing Actinobacteria from Soil.</title>
        <authorList>
            <person name="Roh S.G."/>
            <person name="Kim S.B."/>
        </authorList>
    </citation>
    <scope>NUCLEOTIDE SEQUENCE [LARGE SCALE GENOMIC DNA]</scope>
    <source>
        <strain evidence="9 10">MMS17-GH009</strain>
    </source>
</reference>
<gene>
    <name evidence="9" type="ORF">DR950_26920</name>
</gene>
<dbReference type="RefSeq" id="WP_117489098.1">
    <property type="nucleotide sequence ID" value="NZ_QVIG01000001.1"/>
</dbReference>
<organism evidence="9 10">
    <name type="scientific">Kitasatospora xanthocidica</name>
    <dbReference type="NCBI Taxonomy" id="83382"/>
    <lineage>
        <taxon>Bacteria</taxon>
        <taxon>Bacillati</taxon>
        <taxon>Actinomycetota</taxon>
        <taxon>Actinomycetes</taxon>
        <taxon>Kitasatosporales</taxon>
        <taxon>Streptomycetaceae</taxon>
        <taxon>Kitasatospora</taxon>
    </lineage>
</organism>
<dbReference type="InterPro" id="IPR000522">
    <property type="entry name" value="ABC_transptr_permease_BtuC"/>
</dbReference>
<dbReference type="Gene3D" id="1.10.3470.10">
    <property type="entry name" value="ABC transporter involved in vitamin B12 uptake, BtuC"/>
    <property type="match status" value="1"/>
</dbReference>
<feature type="transmembrane region" description="Helical" evidence="8">
    <location>
        <begin position="267"/>
        <end position="289"/>
    </location>
</feature>
<evidence type="ECO:0000256" key="4">
    <source>
        <dbReference type="ARBA" id="ARBA00022475"/>
    </source>
</evidence>
<keyword evidence="3" id="KW-0813">Transport</keyword>
<dbReference type="InterPro" id="IPR037294">
    <property type="entry name" value="ABC_BtuC-like"/>
</dbReference>
<feature type="transmembrane region" description="Helical" evidence="8">
    <location>
        <begin position="338"/>
        <end position="357"/>
    </location>
</feature>
<feature type="transmembrane region" description="Helical" evidence="8">
    <location>
        <begin position="42"/>
        <end position="60"/>
    </location>
</feature>
<comment type="similarity">
    <text evidence="2">Belongs to the binding-protein-dependent transport system permease family. FecCD subfamily.</text>
</comment>
<feature type="transmembrane region" description="Helical" evidence="8">
    <location>
        <begin position="95"/>
        <end position="113"/>
    </location>
</feature>
<evidence type="ECO:0000256" key="8">
    <source>
        <dbReference type="SAM" id="Phobius"/>
    </source>
</evidence>
<evidence type="ECO:0000256" key="5">
    <source>
        <dbReference type="ARBA" id="ARBA00022692"/>
    </source>
</evidence>
<sequence length="364" mass="37201">MSPVPGTSSVPGTASVSRKVSLRGYTVVRAGRASFLVHRRSLAVTVGLLVALAATVVASLCLGESTVAPSEVVKVVLGRPSPHELVVGEFRLPRVVVGLLVGLALGLAGALIQTVARNPLASPDVVGVTWGATATVVGLMAYGVVGSTGQAPYAAVAGGLLAGLLVYALAWRRGLHAQRFVLIGIGISVALSSLTSVFLTKGDGFQAQAAKVWMTGSLNGAGYDQADWLAWVLLAAVPVALWAARAQRSISFDDATAVGLGLRLDRIRLGMALLGIVLASCAAGAAGPVDFVALMAPQIALRLARSAQVPLFCSALTGALVVVLADLVARRLLAPTELPVGVVTGLVGAPYLMWLLIRSRRGGS</sequence>
<comment type="caution">
    <text evidence="9">The sequence shown here is derived from an EMBL/GenBank/DDBJ whole genome shotgun (WGS) entry which is preliminary data.</text>
</comment>
<feature type="transmembrane region" description="Helical" evidence="8">
    <location>
        <begin position="125"/>
        <end position="145"/>
    </location>
</feature>
<feature type="transmembrane region" description="Helical" evidence="8">
    <location>
        <begin position="180"/>
        <end position="199"/>
    </location>
</feature>
<feature type="transmembrane region" description="Helical" evidence="8">
    <location>
        <begin position="228"/>
        <end position="246"/>
    </location>
</feature>
<feature type="transmembrane region" description="Helical" evidence="8">
    <location>
        <begin position="309"/>
        <end position="329"/>
    </location>
</feature>
<evidence type="ECO:0000313" key="10">
    <source>
        <dbReference type="Proteomes" id="UP000263377"/>
    </source>
</evidence>
<keyword evidence="6 8" id="KW-1133">Transmembrane helix</keyword>
<evidence type="ECO:0000256" key="3">
    <source>
        <dbReference type="ARBA" id="ARBA00022448"/>
    </source>
</evidence>
<evidence type="ECO:0000256" key="6">
    <source>
        <dbReference type="ARBA" id="ARBA00022989"/>
    </source>
</evidence>
<protein>
    <submittedName>
        <fullName evidence="9">Iron ABC transporter permease</fullName>
    </submittedName>
</protein>
<dbReference type="EMBL" id="QVIG01000001">
    <property type="protein sequence ID" value="RGD60918.1"/>
    <property type="molecule type" value="Genomic_DNA"/>
</dbReference>
<dbReference type="Proteomes" id="UP000263377">
    <property type="component" value="Unassembled WGS sequence"/>
</dbReference>
<dbReference type="SUPFAM" id="SSF81345">
    <property type="entry name" value="ABC transporter involved in vitamin B12 uptake, BtuC"/>
    <property type="match status" value="1"/>
</dbReference>
<dbReference type="AlphaFoldDB" id="A0A372ZYB7"/>
<evidence type="ECO:0000256" key="1">
    <source>
        <dbReference type="ARBA" id="ARBA00004651"/>
    </source>
</evidence>
<keyword evidence="10" id="KW-1185">Reference proteome</keyword>
<evidence type="ECO:0000313" key="9">
    <source>
        <dbReference type="EMBL" id="RGD60918.1"/>
    </source>
</evidence>
<keyword evidence="4" id="KW-1003">Cell membrane</keyword>
<dbReference type="PANTHER" id="PTHR30472">
    <property type="entry name" value="FERRIC ENTEROBACTIN TRANSPORT SYSTEM PERMEASE PROTEIN"/>
    <property type="match status" value="1"/>
</dbReference>
<dbReference type="PANTHER" id="PTHR30472:SF24">
    <property type="entry name" value="FERRIC ENTEROBACTIN TRANSPORT SYSTEM PERMEASE PROTEIN FEPG"/>
    <property type="match status" value="1"/>
</dbReference>
<evidence type="ECO:0000256" key="2">
    <source>
        <dbReference type="ARBA" id="ARBA00007935"/>
    </source>
</evidence>
<comment type="subcellular location">
    <subcellularLocation>
        <location evidence="1">Cell membrane</location>
        <topology evidence="1">Multi-pass membrane protein</topology>
    </subcellularLocation>
</comment>
<evidence type="ECO:0000256" key="7">
    <source>
        <dbReference type="ARBA" id="ARBA00023136"/>
    </source>
</evidence>
<dbReference type="CDD" id="cd06550">
    <property type="entry name" value="TM_ABC_iron-siderophores_like"/>
    <property type="match status" value="1"/>
</dbReference>
<dbReference type="GO" id="GO:0005886">
    <property type="term" value="C:plasma membrane"/>
    <property type="evidence" value="ECO:0007669"/>
    <property type="project" value="UniProtKB-SubCell"/>
</dbReference>
<proteinExistence type="inferred from homology"/>
<keyword evidence="5 8" id="KW-0812">Transmembrane</keyword>
<name>A0A372ZYB7_9ACTN</name>
<dbReference type="GO" id="GO:0022857">
    <property type="term" value="F:transmembrane transporter activity"/>
    <property type="evidence" value="ECO:0007669"/>
    <property type="project" value="InterPro"/>
</dbReference>
<dbReference type="Pfam" id="PF01032">
    <property type="entry name" value="FecCD"/>
    <property type="match status" value="1"/>
</dbReference>
<feature type="transmembrane region" description="Helical" evidence="8">
    <location>
        <begin position="151"/>
        <end position="171"/>
    </location>
</feature>
<dbReference type="GO" id="GO:0033214">
    <property type="term" value="P:siderophore-iron import into cell"/>
    <property type="evidence" value="ECO:0007669"/>
    <property type="project" value="TreeGrafter"/>
</dbReference>